<proteinExistence type="predicted"/>
<feature type="compositionally biased region" description="Low complexity" evidence="1">
    <location>
        <begin position="37"/>
        <end position="46"/>
    </location>
</feature>
<reference evidence="2 3" key="1">
    <citation type="submission" date="2019-02" db="EMBL/GenBank/DDBJ databases">
        <title>Deep-cultivation of Planctomycetes and their phenomic and genomic characterization uncovers novel biology.</title>
        <authorList>
            <person name="Wiegand S."/>
            <person name="Jogler M."/>
            <person name="Boedeker C."/>
            <person name="Pinto D."/>
            <person name="Vollmers J."/>
            <person name="Rivas-Marin E."/>
            <person name="Kohn T."/>
            <person name="Peeters S.H."/>
            <person name="Heuer A."/>
            <person name="Rast P."/>
            <person name="Oberbeckmann S."/>
            <person name="Bunk B."/>
            <person name="Jeske O."/>
            <person name="Meyerdierks A."/>
            <person name="Storesund J.E."/>
            <person name="Kallscheuer N."/>
            <person name="Luecker S."/>
            <person name="Lage O.M."/>
            <person name="Pohl T."/>
            <person name="Merkel B.J."/>
            <person name="Hornburger P."/>
            <person name="Mueller R.-W."/>
            <person name="Bruemmer F."/>
            <person name="Labrenz M."/>
            <person name="Spormann A.M."/>
            <person name="Op Den Camp H."/>
            <person name="Overmann J."/>
            <person name="Amann R."/>
            <person name="Jetten M.S.M."/>
            <person name="Mascher T."/>
            <person name="Medema M.H."/>
            <person name="Devos D.P."/>
            <person name="Kaster A.-K."/>
            <person name="Ovreas L."/>
            <person name="Rohde M."/>
            <person name="Galperin M.Y."/>
            <person name="Jogler C."/>
        </authorList>
    </citation>
    <scope>NUCLEOTIDE SEQUENCE [LARGE SCALE GENOMIC DNA]</scope>
    <source>
        <strain evidence="2 3">CA85</strain>
    </source>
</reference>
<gene>
    <name evidence="2" type="ORF">CA85_19040</name>
</gene>
<dbReference type="RefSeq" id="WP_146391016.1">
    <property type="nucleotide sequence ID" value="NZ_SJPK01000004.1"/>
</dbReference>
<keyword evidence="3" id="KW-1185">Reference proteome</keyword>
<evidence type="ECO:0000313" key="3">
    <source>
        <dbReference type="Proteomes" id="UP000318053"/>
    </source>
</evidence>
<organism evidence="2 3">
    <name type="scientific">Allorhodopirellula solitaria</name>
    <dbReference type="NCBI Taxonomy" id="2527987"/>
    <lineage>
        <taxon>Bacteria</taxon>
        <taxon>Pseudomonadati</taxon>
        <taxon>Planctomycetota</taxon>
        <taxon>Planctomycetia</taxon>
        <taxon>Pirellulales</taxon>
        <taxon>Pirellulaceae</taxon>
        <taxon>Allorhodopirellula</taxon>
    </lineage>
</organism>
<feature type="compositionally biased region" description="Acidic residues" evidence="1">
    <location>
        <begin position="51"/>
        <end position="63"/>
    </location>
</feature>
<sequence length="91" mass="9733">MVKQFLSILFAGGLFVMTTGCDVEKTSEGRLPDVDVDVSGDPGAVPSYDVDAPDVDVSTEEEQVTVPDVDISTEEKTMEVPNVDIDLPADE</sequence>
<feature type="region of interest" description="Disordered" evidence="1">
    <location>
        <begin position="32"/>
        <end position="65"/>
    </location>
</feature>
<evidence type="ECO:0000313" key="2">
    <source>
        <dbReference type="EMBL" id="TWT67058.1"/>
    </source>
</evidence>
<comment type="caution">
    <text evidence="2">The sequence shown here is derived from an EMBL/GenBank/DDBJ whole genome shotgun (WGS) entry which is preliminary data.</text>
</comment>
<dbReference type="OrthoDB" id="461507at2"/>
<dbReference type="PROSITE" id="PS51257">
    <property type="entry name" value="PROKAR_LIPOPROTEIN"/>
    <property type="match status" value="1"/>
</dbReference>
<accession>A0A5C5XWL2</accession>
<dbReference type="AlphaFoldDB" id="A0A5C5XWL2"/>
<evidence type="ECO:0000256" key="1">
    <source>
        <dbReference type="SAM" id="MobiDB-lite"/>
    </source>
</evidence>
<dbReference type="Proteomes" id="UP000318053">
    <property type="component" value="Unassembled WGS sequence"/>
</dbReference>
<dbReference type="EMBL" id="SJPK01000004">
    <property type="protein sequence ID" value="TWT67058.1"/>
    <property type="molecule type" value="Genomic_DNA"/>
</dbReference>
<protein>
    <submittedName>
        <fullName evidence="2">Uncharacterized protein</fullName>
    </submittedName>
</protein>
<name>A0A5C5XWL2_9BACT</name>